<gene>
    <name evidence="2" type="ORF">OOT00_10035</name>
</gene>
<keyword evidence="1" id="KW-0812">Transmembrane</keyword>
<keyword evidence="1" id="KW-1133">Transmembrane helix</keyword>
<dbReference type="InterPro" id="IPR046595">
    <property type="entry name" value="DUF6653"/>
</dbReference>
<evidence type="ECO:0000313" key="2">
    <source>
        <dbReference type="EMBL" id="MCW7754324.1"/>
    </source>
</evidence>
<accession>A0ABT3NA45</accession>
<keyword evidence="1" id="KW-0472">Membrane</keyword>
<evidence type="ECO:0000256" key="1">
    <source>
        <dbReference type="SAM" id="Phobius"/>
    </source>
</evidence>
<sequence length="96" mass="11065">MGERFWLNRKVIPIPHHHVIAGNTLLAISGTGLFPFIYGIWQLSVWPTIFGGLLMYVGKLWYFDRMVWLYGDMKDKVAQHATWLTPNTYQAPGGQE</sequence>
<dbReference type="Proteomes" id="UP001209681">
    <property type="component" value="Unassembled WGS sequence"/>
</dbReference>
<evidence type="ECO:0000313" key="3">
    <source>
        <dbReference type="Proteomes" id="UP001209681"/>
    </source>
</evidence>
<proteinExistence type="predicted"/>
<name>A0ABT3NA45_9BACT</name>
<feature type="transmembrane region" description="Helical" evidence="1">
    <location>
        <begin position="20"/>
        <end position="38"/>
    </location>
</feature>
<organism evidence="2 3">
    <name type="scientific">Desulfobotulus pelophilus</name>
    <dbReference type="NCBI Taxonomy" id="2823377"/>
    <lineage>
        <taxon>Bacteria</taxon>
        <taxon>Pseudomonadati</taxon>
        <taxon>Thermodesulfobacteriota</taxon>
        <taxon>Desulfobacteria</taxon>
        <taxon>Desulfobacterales</taxon>
        <taxon>Desulfobacteraceae</taxon>
        <taxon>Desulfobotulus</taxon>
    </lineage>
</organism>
<reference evidence="2 3" key="1">
    <citation type="submission" date="2022-11" db="EMBL/GenBank/DDBJ databases">
        <title>Desulfobotulus tamanensis H1 sp. nov. - anaerobic, alkaliphilic, sulphate reducing bacterium isolated from terrestrial mud volcano.</title>
        <authorList>
            <person name="Frolova A."/>
            <person name="Merkel A.Y."/>
            <person name="Slobodkin A.I."/>
        </authorList>
    </citation>
    <scope>NUCLEOTIDE SEQUENCE [LARGE SCALE GENOMIC DNA]</scope>
    <source>
        <strain evidence="2 3">H1</strain>
    </source>
</reference>
<keyword evidence="3" id="KW-1185">Reference proteome</keyword>
<feature type="transmembrane region" description="Helical" evidence="1">
    <location>
        <begin position="44"/>
        <end position="63"/>
    </location>
</feature>
<dbReference type="EMBL" id="JAPFPW010000010">
    <property type="protein sequence ID" value="MCW7754324.1"/>
    <property type="molecule type" value="Genomic_DNA"/>
</dbReference>
<comment type="caution">
    <text evidence="2">The sequence shown here is derived from an EMBL/GenBank/DDBJ whole genome shotgun (WGS) entry which is preliminary data.</text>
</comment>
<protein>
    <submittedName>
        <fullName evidence="2">Uncharacterized protein</fullName>
    </submittedName>
</protein>
<dbReference type="Pfam" id="PF20358">
    <property type="entry name" value="DUF6653"/>
    <property type="match status" value="1"/>
</dbReference>